<evidence type="ECO:0000313" key="3">
    <source>
        <dbReference type="Proteomes" id="UP000015106"/>
    </source>
</evidence>
<evidence type="ECO:0000313" key="2">
    <source>
        <dbReference type="EnsemblPlants" id="TuG1812G0500000822.01.T01.cds370200"/>
    </source>
</evidence>
<protein>
    <submittedName>
        <fullName evidence="2">Uncharacterized protein</fullName>
    </submittedName>
</protein>
<reference evidence="2" key="3">
    <citation type="submission" date="2022-06" db="UniProtKB">
        <authorList>
            <consortium name="EnsemblPlants"/>
        </authorList>
    </citation>
    <scope>IDENTIFICATION</scope>
</reference>
<keyword evidence="3" id="KW-1185">Reference proteome</keyword>
<organism evidence="2 3">
    <name type="scientific">Triticum urartu</name>
    <name type="common">Red wild einkorn</name>
    <name type="synonym">Crithodium urartu</name>
    <dbReference type="NCBI Taxonomy" id="4572"/>
    <lineage>
        <taxon>Eukaryota</taxon>
        <taxon>Viridiplantae</taxon>
        <taxon>Streptophyta</taxon>
        <taxon>Embryophyta</taxon>
        <taxon>Tracheophyta</taxon>
        <taxon>Spermatophyta</taxon>
        <taxon>Magnoliopsida</taxon>
        <taxon>Liliopsida</taxon>
        <taxon>Poales</taxon>
        <taxon>Poaceae</taxon>
        <taxon>BOP clade</taxon>
        <taxon>Pooideae</taxon>
        <taxon>Triticodae</taxon>
        <taxon>Triticeae</taxon>
        <taxon>Triticinae</taxon>
        <taxon>Triticum</taxon>
    </lineage>
</organism>
<proteinExistence type="predicted"/>
<dbReference type="AlphaFoldDB" id="A0A8R7QC77"/>
<dbReference type="EnsemblPlants" id="TuG1812G0500000822.01.T02">
    <property type="protein sequence ID" value="TuG1812G0500000822.01.T02.cds370204"/>
    <property type="gene ID" value="TuG1812G0500000822.01"/>
</dbReference>
<dbReference type="Proteomes" id="UP000015106">
    <property type="component" value="Chromosome 5"/>
</dbReference>
<dbReference type="Gramene" id="TuG1812G0500000822.01.T01">
    <property type="protein sequence ID" value="TuG1812G0500000822.01.T01.cds370200"/>
    <property type="gene ID" value="TuG1812G0500000822.01"/>
</dbReference>
<accession>A0A8R7QC77</accession>
<name>A0A8R7QC77_TRIUA</name>
<reference evidence="3" key="1">
    <citation type="journal article" date="2013" name="Nature">
        <title>Draft genome of the wheat A-genome progenitor Triticum urartu.</title>
        <authorList>
            <person name="Ling H.Q."/>
            <person name="Zhao S."/>
            <person name="Liu D."/>
            <person name="Wang J."/>
            <person name="Sun H."/>
            <person name="Zhang C."/>
            <person name="Fan H."/>
            <person name="Li D."/>
            <person name="Dong L."/>
            <person name="Tao Y."/>
            <person name="Gao C."/>
            <person name="Wu H."/>
            <person name="Li Y."/>
            <person name="Cui Y."/>
            <person name="Guo X."/>
            <person name="Zheng S."/>
            <person name="Wang B."/>
            <person name="Yu K."/>
            <person name="Liang Q."/>
            <person name="Yang W."/>
            <person name="Lou X."/>
            <person name="Chen J."/>
            <person name="Feng M."/>
            <person name="Jian J."/>
            <person name="Zhang X."/>
            <person name="Luo G."/>
            <person name="Jiang Y."/>
            <person name="Liu J."/>
            <person name="Wang Z."/>
            <person name="Sha Y."/>
            <person name="Zhang B."/>
            <person name="Wu H."/>
            <person name="Tang D."/>
            <person name="Shen Q."/>
            <person name="Xue P."/>
            <person name="Zou S."/>
            <person name="Wang X."/>
            <person name="Liu X."/>
            <person name="Wang F."/>
            <person name="Yang Y."/>
            <person name="An X."/>
            <person name="Dong Z."/>
            <person name="Zhang K."/>
            <person name="Zhang X."/>
            <person name="Luo M.C."/>
            <person name="Dvorak J."/>
            <person name="Tong Y."/>
            <person name="Wang J."/>
            <person name="Yang H."/>
            <person name="Li Z."/>
            <person name="Wang D."/>
            <person name="Zhang A."/>
            <person name="Wang J."/>
        </authorList>
    </citation>
    <scope>NUCLEOTIDE SEQUENCE</scope>
    <source>
        <strain evidence="3">cv. G1812</strain>
    </source>
</reference>
<reference evidence="2" key="2">
    <citation type="submission" date="2018-03" db="EMBL/GenBank/DDBJ databases">
        <title>The Triticum urartu genome reveals the dynamic nature of wheat genome evolution.</title>
        <authorList>
            <person name="Ling H."/>
            <person name="Ma B."/>
            <person name="Shi X."/>
            <person name="Liu H."/>
            <person name="Dong L."/>
            <person name="Sun H."/>
            <person name="Cao Y."/>
            <person name="Gao Q."/>
            <person name="Zheng S."/>
            <person name="Li Y."/>
            <person name="Yu Y."/>
            <person name="Du H."/>
            <person name="Qi M."/>
            <person name="Li Y."/>
            <person name="Yu H."/>
            <person name="Cui Y."/>
            <person name="Wang N."/>
            <person name="Chen C."/>
            <person name="Wu H."/>
            <person name="Zhao Y."/>
            <person name="Zhang J."/>
            <person name="Li Y."/>
            <person name="Zhou W."/>
            <person name="Zhang B."/>
            <person name="Hu W."/>
            <person name="Eijk M."/>
            <person name="Tang J."/>
            <person name="Witsenboer H."/>
            <person name="Zhao S."/>
            <person name="Li Z."/>
            <person name="Zhang A."/>
            <person name="Wang D."/>
            <person name="Liang C."/>
        </authorList>
    </citation>
    <scope>NUCLEOTIDE SEQUENCE [LARGE SCALE GENOMIC DNA]</scope>
    <source>
        <strain evidence="2">cv. G1812</strain>
    </source>
</reference>
<dbReference type="EnsemblPlants" id="TuG1812G0500000822.01.T01">
    <property type="protein sequence ID" value="TuG1812G0500000822.01.T01.cds370200"/>
    <property type="gene ID" value="TuG1812G0500000822.01"/>
</dbReference>
<sequence>MRTRMPSSGGGAGPGLRGIRPSSVDLCFLFLKTLAAWCRGDRSSALVGLPNPPLAPRAALPFPRPRPRQCRLAVPARGHLQRLLPCLRPPRMPPSLTRRRRHRRQQVRLGPRHGGPGLAAQHRGRARRCRSAVRVPRRCGGRRGRAGTGL</sequence>
<dbReference type="Gramene" id="TuG1812G0500000822.01.T02">
    <property type="protein sequence ID" value="TuG1812G0500000822.01.T02.cds370204"/>
    <property type="gene ID" value="TuG1812G0500000822.01"/>
</dbReference>
<feature type="compositionally biased region" description="Basic residues" evidence="1">
    <location>
        <begin position="97"/>
        <end position="106"/>
    </location>
</feature>
<feature type="compositionally biased region" description="Basic residues" evidence="1">
    <location>
        <begin position="122"/>
        <end position="150"/>
    </location>
</feature>
<evidence type="ECO:0000256" key="1">
    <source>
        <dbReference type="SAM" id="MobiDB-lite"/>
    </source>
</evidence>
<feature type="region of interest" description="Disordered" evidence="1">
    <location>
        <begin position="88"/>
        <end position="150"/>
    </location>
</feature>